<dbReference type="EMBL" id="CAEZWK010000023">
    <property type="protein sequence ID" value="CAB4655487.1"/>
    <property type="molecule type" value="Genomic_DNA"/>
</dbReference>
<dbReference type="SUPFAM" id="SSF47789">
    <property type="entry name" value="C-terminal domain of RNA polymerase alpha subunit"/>
    <property type="match status" value="1"/>
</dbReference>
<dbReference type="EMBL" id="CAEZVW010000067">
    <property type="protein sequence ID" value="CAB4647108.1"/>
    <property type="molecule type" value="Genomic_DNA"/>
</dbReference>
<gene>
    <name evidence="1" type="ORF">UFOPK2157_01039</name>
    <name evidence="2" type="ORF">UFOPK2228_00733</name>
    <name evidence="3" type="ORF">UFOPK2245_00858</name>
</gene>
<proteinExistence type="predicted"/>
<accession>A0A6J6L0B6</accession>
<evidence type="ECO:0000313" key="2">
    <source>
        <dbReference type="EMBL" id="CAB4653390.1"/>
    </source>
</evidence>
<evidence type="ECO:0000313" key="3">
    <source>
        <dbReference type="EMBL" id="CAB4655487.1"/>
    </source>
</evidence>
<evidence type="ECO:0000313" key="1">
    <source>
        <dbReference type="EMBL" id="CAB4647108.1"/>
    </source>
</evidence>
<protein>
    <submittedName>
        <fullName evidence="3">Unannotated protein</fullName>
    </submittedName>
</protein>
<dbReference type="EMBL" id="CAEZWF010000017">
    <property type="protein sequence ID" value="CAB4653390.1"/>
    <property type="molecule type" value="Genomic_DNA"/>
</dbReference>
<name>A0A6J6L0B6_9ZZZZ</name>
<sequence length="111" mass="12248">MAKKSPAKIKKLAAEAKRDAAAKRELKKVSTEIVSKSSTGELDRYESLDGAWRQIGLAAPARRALIDEGLFELSDLRKMSLAALKDLHGMGPNAVRILITEMKKIDLAFRK</sequence>
<dbReference type="AlphaFoldDB" id="A0A6J6L0B6"/>
<reference evidence="3" key="1">
    <citation type="submission" date="2020-05" db="EMBL/GenBank/DDBJ databases">
        <authorList>
            <person name="Chiriac C."/>
            <person name="Salcher M."/>
            <person name="Ghai R."/>
            <person name="Kavagutti S V."/>
        </authorList>
    </citation>
    <scope>NUCLEOTIDE SEQUENCE</scope>
</reference>
<organism evidence="3">
    <name type="scientific">freshwater metagenome</name>
    <dbReference type="NCBI Taxonomy" id="449393"/>
    <lineage>
        <taxon>unclassified sequences</taxon>
        <taxon>metagenomes</taxon>
        <taxon>ecological metagenomes</taxon>
    </lineage>
</organism>